<evidence type="ECO:0000259" key="7">
    <source>
        <dbReference type="PROSITE" id="PS50262"/>
    </source>
</evidence>
<comment type="subcellular location">
    <subcellularLocation>
        <location evidence="1">Membrane</location>
        <topology evidence="1">Multi-pass membrane protein</topology>
    </subcellularLocation>
</comment>
<feature type="transmembrane region" description="Helical" evidence="5">
    <location>
        <begin position="41"/>
        <end position="62"/>
    </location>
</feature>
<keyword evidence="9" id="KW-1185">Reference proteome</keyword>
<evidence type="ECO:0000256" key="5">
    <source>
        <dbReference type="SAM" id="Phobius"/>
    </source>
</evidence>
<evidence type="ECO:0000256" key="3">
    <source>
        <dbReference type="ARBA" id="ARBA00022989"/>
    </source>
</evidence>
<dbReference type="EMBL" id="LLXI01000114">
    <property type="protein sequence ID" value="PKY40713.1"/>
    <property type="molecule type" value="Genomic_DNA"/>
</dbReference>
<dbReference type="GO" id="GO:0005886">
    <property type="term" value="C:plasma membrane"/>
    <property type="evidence" value="ECO:0007669"/>
    <property type="project" value="TreeGrafter"/>
</dbReference>
<organism evidence="8 9">
    <name type="scientific">Rhizophagus irregularis</name>
    <dbReference type="NCBI Taxonomy" id="588596"/>
    <lineage>
        <taxon>Eukaryota</taxon>
        <taxon>Fungi</taxon>
        <taxon>Fungi incertae sedis</taxon>
        <taxon>Mucoromycota</taxon>
        <taxon>Glomeromycotina</taxon>
        <taxon>Glomeromycetes</taxon>
        <taxon>Glomerales</taxon>
        <taxon>Glomeraceae</taxon>
        <taxon>Rhizophagus</taxon>
    </lineage>
</organism>
<reference evidence="8 9" key="1">
    <citation type="submission" date="2015-10" db="EMBL/GenBank/DDBJ databases">
        <title>Genome analyses suggest a sexual origin of heterokaryosis in a supposedly ancient asexual fungus.</title>
        <authorList>
            <person name="Ropars J."/>
            <person name="Sedzielewska K."/>
            <person name="Noel J."/>
            <person name="Charron P."/>
            <person name="Farinelli L."/>
            <person name="Marton T."/>
            <person name="Kruger M."/>
            <person name="Pelin A."/>
            <person name="Brachmann A."/>
            <person name="Corradi N."/>
        </authorList>
    </citation>
    <scope>NUCLEOTIDE SEQUENCE [LARGE SCALE GENOMIC DNA]</scope>
    <source>
        <strain evidence="8 9">A4</strain>
    </source>
</reference>
<dbReference type="Proteomes" id="UP000234323">
    <property type="component" value="Unassembled WGS sequence"/>
</dbReference>
<evidence type="ECO:0000256" key="4">
    <source>
        <dbReference type="ARBA" id="ARBA00023136"/>
    </source>
</evidence>
<evidence type="ECO:0000256" key="1">
    <source>
        <dbReference type="ARBA" id="ARBA00004141"/>
    </source>
</evidence>
<feature type="transmembrane region" description="Helical" evidence="5">
    <location>
        <begin position="121"/>
        <end position="145"/>
    </location>
</feature>
<gene>
    <name evidence="8" type="ORF">RhiirA4_440836</name>
</gene>
<protein>
    <recommendedName>
        <fullName evidence="7">G-protein coupled receptors family 1 profile domain-containing protein</fullName>
    </recommendedName>
</protein>
<dbReference type="InterPro" id="IPR017452">
    <property type="entry name" value="GPCR_Rhodpsn_7TM"/>
</dbReference>
<dbReference type="GO" id="GO:0007189">
    <property type="term" value="P:adenylate cyclase-activating G protein-coupled receptor signaling pathway"/>
    <property type="evidence" value="ECO:0007669"/>
    <property type="project" value="TreeGrafter"/>
</dbReference>
<proteinExistence type="predicted"/>
<dbReference type="InterPro" id="IPR000276">
    <property type="entry name" value="GPCR_Rhodpsn"/>
</dbReference>
<dbReference type="PROSITE" id="PS50262">
    <property type="entry name" value="G_PROTEIN_RECEP_F1_2"/>
    <property type="match status" value="1"/>
</dbReference>
<dbReference type="Pfam" id="PF00001">
    <property type="entry name" value="7tm_1"/>
    <property type="match status" value="1"/>
</dbReference>
<dbReference type="CDD" id="cd00637">
    <property type="entry name" value="7tm_classA_rhodopsin-like"/>
    <property type="match status" value="1"/>
</dbReference>
<feature type="transmembrane region" description="Helical" evidence="5">
    <location>
        <begin position="157"/>
        <end position="175"/>
    </location>
</feature>
<feature type="transmembrane region" description="Helical" evidence="5">
    <location>
        <begin position="83"/>
        <end position="109"/>
    </location>
</feature>
<feature type="chain" id="PRO_5014164079" description="G-protein coupled receptors family 1 profile domain-containing protein" evidence="6">
    <location>
        <begin position="26"/>
        <end position="364"/>
    </location>
</feature>
<evidence type="ECO:0000256" key="2">
    <source>
        <dbReference type="ARBA" id="ARBA00022692"/>
    </source>
</evidence>
<keyword evidence="4 5" id="KW-0472">Membrane</keyword>
<dbReference type="VEuPathDB" id="FungiDB:RhiirA1_440506"/>
<dbReference type="AlphaFoldDB" id="A0A2I1G267"/>
<keyword evidence="6" id="KW-0732">Signal</keyword>
<feature type="transmembrane region" description="Helical" evidence="5">
    <location>
        <begin position="260"/>
        <end position="277"/>
    </location>
</feature>
<comment type="caution">
    <text evidence="8">The sequence shown here is derived from an EMBL/GenBank/DDBJ whole genome shotgun (WGS) entry which is preliminary data.</text>
</comment>
<dbReference type="VEuPathDB" id="FungiDB:RhiirFUN_012914"/>
<keyword evidence="2 5" id="KW-0812">Transmembrane</keyword>
<dbReference type="Gene3D" id="1.20.1070.10">
    <property type="entry name" value="Rhodopsin 7-helix transmembrane proteins"/>
    <property type="match status" value="1"/>
</dbReference>
<feature type="transmembrane region" description="Helical" evidence="5">
    <location>
        <begin position="195"/>
        <end position="216"/>
    </location>
</feature>
<evidence type="ECO:0000256" key="6">
    <source>
        <dbReference type="SAM" id="SignalP"/>
    </source>
</evidence>
<dbReference type="PANTHER" id="PTHR23112:SF0">
    <property type="entry name" value="TRANSMEMBRANE PROTEIN 116"/>
    <property type="match status" value="1"/>
</dbReference>
<dbReference type="GO" id="GO:0004930">
    <property type="term" value="F:G protein-coupled receptor activity"/>
    <property type="evidence" value="ECO:0007669"/>
    <property type="project" value="InterPro"/>
</dbReference>
<name>A0A2I1G267_9GLOM</name>
<dbReference type="SUPFAM" id="SSF81321">
    <property type="entry name" value="Family A G protein-coupled receptor-like"/>
    <property type="match status" value="1"/>
</dbReference>
<dbReference type="VEuPathDB" id="FungiDB:FUN_011417"/>
<accession>A0A2I1G267</accession>
<feature type="signal peptide" evidence="6">
    <location>
        <begin position="1"/>
        <end position="25"/>
    </location>
</feature>
<evidence type="ECO:0000313" key="9">
    <source>
        <dbReference type="Proteomes" id="UP000234323"/>
    </source>
</evidence>
<dbReference type="PANTHER" id="PTHR23112">
    <property type="entry name" value="G PROTEIN-COUPLED RECEPTOR 157-RELATED"/>
    <property type="match status" value="1"/>
</dbReference>
<keyword evidence="3 5" id="KW-1133">Transmembrane helix</keyword>
<feature type="transmembrane region" description="Helical" evidence="5">
    <location>
        <begin position="289"/>
        <end position="311"/>
    </location>
</feature>
<evidence type="ECO:0000313" key="8">
    <source>
        <dbReference type="EMBL" id="PKY40713.1"/>
    </source>
</evidence>
<sequence length="364" mass="41766">MILDKFSMNFPFLLILPLLFINVEADGDRLDTPDNIKNFHLIVGFSLTLIILGWIGCIYVFYRIYKQWLLSKKRLAMIYRLPFYSACSDFLINFNFFTNMIHTAIYAQVWDDAPCKVIGALNWAFLTINLCFYAVIAVITYLRVCREIYFHYGKYDYKLWVYVLTGSAALQVLNIQNNGKRDYWCAAKSGQINSAIILFSTIGIVLIVILFCYLSILRKIRIHINDSSTSSSSNHNNDDNVRSAVIDNHTEIERRAAKKILSYTAMFMLQWIPMLISQGARLVKNEEPWVYIMGTIGRSFGGVGNVVQFIINEGFIVKTNINISDDNNDNNNILLKSNNNSDVHLESHINNSNDNKIIIISENN</sequence>
<feature type="domain" description="G-protein coupled receptors family 1 profile" evidence="7">
    <location>
        <begin position="56"/>
        <end position="276"/>
    </location>
</feature>